<dbReference type="Proteomes" id="UP001144396">
    <property type="component" value="Unassembled WGS sequence"/>
</dbReference>
<dbReference type="CDD" id="cd00761">
    <property type="entry name" value="Glyco_tranf_GTA_type"/>
    <property type="match status" value="1"/>
</dbReference>
<accession>A0A9W6CUH0</accession>
<proteinExistence type="predicted"/>
<dbReference type="AlphaFoldDB" id="A0A9W6CUH0"/>
<evidence type="ECO:0000259" key="1">
    <source>
        <dbReference type="Pfam" id="PF00535"/>
    </source>
</evidence>
<dbReference type="Gene3D" id="3.90.550.10">
    <property type="entry name" value="Spore Coat Polysaccharide Biosynthesis Protein SpsA, Chain A"/>
    <property type="match status" value="1"/>
</dbReference>
<keyword evidence="2" id="KW-0808">Transferase</keyword>
<organism evidence="2 3">
    <name type="scientific">Agromyces rhizosphaerae</name>
    <dbReference type="NCBI Taxonomy" id="88374"/>
    <lineage>
        <taxon>Bacteria</taxon>
        <taxon>Bacillati</taxon>
        <taxon>Actinomycetota</taxon>
        <taxon>Actinomycetes</taxon>
        <taxon>Micrococcales</taxon>
        <taxon>Microbacteriaceae</taxon>
        <taxon>Agromyces</taxon>
    </lineage>
</organism>
<name>A0A9W6CUH0_9MICO</name>
<feature type="domain" description="Glycosyltransferase 2-like" evidence="1">
    <location>
        <begin position="2"/>
        <end position="95"/>
    </location>
</feature>
<sequence length="252" mass="27333">MLSQCLADLAAQTRAPDEVVVVDNGSTDDTAAVAIAAGARVVREPRKGVLRATAAGFDAARGDVIGRLDADSRPARDWVARLEARFDADVTMGALTGTGVFYGCGPVLRTLAGFVYLGGYFWFMGMIIGRTPLFGSNFAMRREVWAATRHRIHLEDPRAHDDLDISFALGPDVGVDYDPDLHVGVSARPFESGAGLRRRAAWAFHGIAVNWSEIGWWTRTRTCRAARRDRRAAQRLAAVRHLPSGSDQGLAA</sequence>
<dbReference type="SUPFAM" id="SSF53448">
    <property type="entry name" value="Nucleotide-diphospho-sugar transferases"/>
    <property type="match status" value="1"/>
</dbReference>
<dbReference type="InterPro" id="IPR050834">
    <property type="entry name" value="Glycosyltransf_2"/>
</dbReference>
<reference evidence="2" key="1">
    <citation type="submission" date="2022-12" db="EMBL/GenBank/DDBJ databases">
        <title>Reference genome sequencing for broad-spectrum identification of bacterial and archaeal isolates by mass spectrometry.</title>
        <authorList>
            <person name="Sekiguchi Y."/>
            <person name="Tourlousse D.M."/>
        </authorList>
    </citation>
    <scope>NUCLEOTIDE SEQUENCE</scope>
    <source>
        <strain evidence="2">14</strain>
    </source>
</reference>
<dbReference type="PANTHER" id="PTHR43685:SF2">
    <property type="entry name" value="GLYCOSYLTRANSFERASE 2-LIKE DOMAIN-CONTAINING PROTEIN"/>
    <property type="match status" value="1"/>
</dbReference>
<gene>
    <name evidence="2" type="ORF">ARHIZOSPH14_05280</name>
</gene>
<comment type="caution">
    <text evidence="2">The sequence shown here is derived from an EMBL/GenBank/DDBJ whole genome shotgun (WGS) entry which is preliminary data.</text>
</comment>
<dbReference type="Pfam" id="PF00535">
    <property type="entry name" value="Glycos_transf_2"/>
    <property type="match status" value="1"/>
</dbReference>
<dbReference type="PANTHER" id="PTHR43685">
    <property type="entry name" value="GLYCOSYLTRANSFERASE"/>
    <property type="match status" value="1"/>
</dbReference>
<dbReference type="GO" id="GO:0016740">
    <property type="term" value="F:transferase activity"/>
    <property type="evidence" value="ECO:0007669"/>
    <property type="project" value="UniProtKB-KW"/>
</dbReference>
<dbReference type="InterPro" id="IPR001173">
    <property type="entry name" value="Glyco_trans_2-like"/>
</dbReference>
<dbReference type="InterPro" id="IPR029044">
    <property type="entry name" value="Nucleotide-diphossugar_trans"/>
</dbReference>
<dbReference type="EMBL" id="BSDP01000001">
    <property type="protein sequence ID" value="GLI26286.1"/>
    <property type="molecule type" value="Genomic_DNA"/>
</dbReference>
<evidence type="ECO:0000313" key="3">
    <source>
        <dbReference type="Proteomes" id="UP001144396"/>
    </source>
</evidence>
<keyword evidence="3" id="KW-1185">Reference proteome</keyword>
<protein>
    <submittedName>
        <fullName evidence="2">Glycosyl transferase family A</fullName>
    </submittedName>
</protein>
<evidence type="ECO:0000313" key="2">
    <source>
        <dbReference type="EMBL" id="GLI26286.1"/>
    </source>
</evidence>